<dbReference type="InParanoid" id="K9UA53"/>
<protein>
    <submittedName>
        <fullName evidence="2">Uncharacterized protein</fullName>
    </submittedName>
</protein>
<keyword evidence="3" id="KW-1185">Reference proteome</keyword>
<keyword evidence="1" id="KW-0472">Membrane</keyword>
<organism evidence="2 3">
    <name type="scientific">Chroococcidiopsis thermalis (strain PCC 7203)</name>
    <dbReference type="NCBI Taxonomy" id="251229"/>
    <lineage>
        <taxon>Bacteria</taxon>
        <taxon>Bacillati</taxon>
        <taxon>Cyanobacteriota</taxon>
        <taxon>Cyanophyceae</taxon>
        <taxon>Chroococcidiopsidales</taxon>
        <taxon>Chroococcidiopsidaceae</taxon>
        <taxon>Chroococcidiopsis</taxon>
    </lineage>
</organism>
<sequence>MSYSKESQPLPSIQSINLAVPLSLEQAIAYSGSSRWLALHWEPELNQLCHNDGQTVGVGNTYAWQIFRHHPKVERLCHPYHLGDDGQPARHYLLLDRETRKLYVGESIVVEECLKQPQVLSLLAALDADSTAISVRDNLRSQSFWQERRTRAIAIGIALLLLLGLPAAGFGVEILEKNDWIEVELPEWLD</sequence>
<evidence type="ECO:0000313" key="2">
    <source>
        <dbReference type="EMBL" id="AFY91276.1"/>
    </source>
</evidence>
<feature type="transmembrane region" description="Helical" evidence="1">
    <location>
        <begin position="152"/>
        <end position="172"/>
    </location>
</feature>
<name>K9UA53_CHRTP</name>
<dbReference type="KEGG" id="cthe:Chro_5942"/>
<evidence type="ECO:0000256" key="1">
    <source>
        <dbReference type="SAM" id="Phobius"/>
    </source>
</evidence>
<evidence type="ECO:0000313" key="3">
    <source>
        <dbReference type="Proteomes" id="UP000010384"/>
    </source>
</evidence>
<keyword evidence="1" id="KW-1133">Transmembrane helix</keyword>
<dbReference type="AlphaFoldDB" id="K9UA53"/>
<gene>
    <name evidence="2" type="ORF">Chro_5942</name>
</gene>
<geneLocation type="plasmid" evidence="2 3">
    <name>pCHRO.01</name>
</geneLocation>
<keyword evidence="2" id="KW-0614">Plasmid</keyword>
<dbReference type="EMBL" id="CP003598">
    <property type="protein sequence ID" value="AFY91276.1"/>
    <property type="molecule type" value="Genomic_DNA"/>
</dbReference>
<proteinExistence type="predicted"/>
<dbReference type="RefSeq" id="WP_015163213.1">
    <property type="nucleotide sequence ID" value="NC_019699.1"/>
</dbReference>
<dbReference type="Proteomes" id="UP000010384">
    <property type="component" value="Plasmid pCHRO.01"/>
</dbReference>
<dbReference type="OrthoDB" id="444746at2"/>
<reference evidence="2 3" key="1">
    <citation type="submission" date="2012-06" db="EMBL/GenBank/DDBJ databases">
        <title>Finished plasmid 1 of genome of Chroococcidiopsis thermalis PCC 7203.</title>
        <authorList>
            <consortium name="US DOE Joint Genome Institute"/>
            <person name="Gugger M."/>
            <person name="Coursin T."/>
            <person name="Rippka R."/>
            <person name="Tandeau De Marsac N."/>
            <person name="Huntemann M."/>
            <person name="Wei C.-L."/>
            <person name="Han J."/>
            <person name="Detter J.C."/>
            <person name="Han C."/>
            <person name="Tapia R."/>
            <person name="Davenport K."/>
            <person name="Daligault H."/>
            <person name="Erkkila T."/>
            <person name="Gu W."/>
            <person name="Munk A.C.C."/>
            <person name="Teshima H."/>
            <person name="Xu Y."/>
            <person name="Chain P."/>
            <person name="Chen A."/>
            <person name="Krypides N."/>
            <person name="Mavromatis K."/>
            <person name="Markowitz V."/>
            <person name="Szeto E."/>
            <person name="Ivanova N."/>
            <person name="Mikhailova N."/>
            <person name="Ovchinnikova G."/>
            <person name="Pagani I."/>
            <person name="Pati A."/>
            <person name="Goodwin L."/>
            <person name="Peters L."/>
            <person name="Pitluck S."/>
            <person name="Woyke T."/>
            <person name="Kerfeld C."/>
        </authorList>
    </citation>
    <scope>NUCLEOTIDE SEQUENCE [LARGE SCALE GENOMIC DNA]</scope>
    <source>
        <strain evidence="2 3">PCC 7203</strain>
        <plasmid evidence="2 3">pCHRO.01</plasmid>
    </source>
</reference>
<keyword evidence="1" id="KW-0812">Transmembrane</keyword>
<dbReference type="HOGENOM" id="CLU_1425691_0_0_3"/>
<accession>K9UA53</accession>